<evidence type="ECO:0000256" key="11">
    <source>
        <dbReference type="ARBA" id="ARBA00023303"/>
    </source>
</evidence>
<accession>A0A8X6T9P6</accession>
<evidence type="ECO:0000256" key="5">
    <source>
        <dbReference type="ARBA" id="ARBA00022692"/>
    </source>
</evidence>
<keyword evidence="4 12" id="KW-0894">Sodium channel</keyword>
<evidence type="ECO:0000256" key="12">
    <source>
        <dbReference type="RuleBase" id="RU000679"/>
    </source>
</evidence>
<evidence type="ECO:0000313" key="14">
    <source>
        <dbReference type="EMBL" id="GFS91365.1"/>
    </source>
</evidence>
<keyword evidence="10 12" id="KW-0739">Sodium transport</keyword>
<evidence type="ECO:0000313" key="15">
    <source>
        <dbReference type="EMBL" id="GFU12662.1"/>
    </source>
</evidence>
<dbReference type="Proteomes" id="UP000887013">
    <property type="component" value="Unassembled WGS sequence"/>
</dbReference>
<dbReference type="OrthoDB" id="10051479at2759"/>
<evidence type="ECO:0000256" key="4">
    <source>
        <dbReference type="ARBA" id="ARBA00022461"/>
    </source>
</evidence>
<evidence type="ECO:0000256" key="2">
    <source>
        <dbReference type="ARBA" id="ARBA00007193"/>
    </source>
</evidence>
<dbReference type="Pfam" id="PF00858">
    <property type="entry name" value="ASC"/>
    <property type="match status" value="1"/>
</dbReference>
<feature type="non-terminal residue" evidence="14">
    <location>
        <position position="179"/>
    </location>
</feature>
<reference evidence="14" key="1">
    <citation type="submission" date="2020-08" db="EMBL/GenBank/DDBJ databases">
        <title>Multicomponent nature underlies the extraordinary mechanical properties of spider dragline silk.</title>
        <authorList>
            <person name="Kono N."/>
            <person name="Nakamura H."/>
            <person name="Mori M."/>
            <person name="Yoshida Y."/>
            <person name="Ohtoshi R."/>
            <person name="Malay A.D."/>
            <person name="Moran D.A.P."/>
            <person name="Tomita M."/>
            <person name="Numata K."/>
            <person name="Arakawa K."/>
        </authorList>
    </citation>
    <scope>NUCLEOTIDE SEQUENCE</scope>
</reference>
<evidence type="ECO:0000256" key="10">
    <source>
        <dbReference type="ARBA" id="ARBA00023201"/>
    </source>
</evidence>
<dbReference type="PRINTS" id="PR01078">
    <property type="entry name" value="AMINACHANNEL"/>
</dbReference>
<dbReference type="PANTHER" id="PTHR11690">
    <property type="entry name" value="AMILORIDE-SENSITIVE SODIUM CHANNEL-RELATED"/>
    <property type="match status" value="1"/>
</dbReference>
<keyword evidence="9 13" id="KW-0472">Membrane</keyword>
<evidence type="ECO:0000256" key="6">
    <source>
        <dbReference type="ARBA" id="ARBA00022989"/>
    </source>
</evidence>
<evidence type="ECO:0000256" key="7">
    <source>
        <dbReference type="ARBA" id="ARBA00023053"/>
    </source>
</evidence>
<keyword evidence="8 12" id="KW-0406">Ion transport</keyword>
<gene>
    <name evidence="14" type="primary">asic4_2</name>
    <name evidence="15" type="ORF">NPIL_113611</name>
    <name evidence="14" type="ORF">NPIL_639811</name>
</gene>
<keyword evidence="16" id="KW-1185">Reference proteome</keyword>
<sequence>MRKKSDINSSVYVATRISNSPQFLIKLLWLLILITCLICSTYRIQEFYYLYQQYPAVVSLRLDQKYNLQFPAVTVCNLNRRNIAKRYLVPLKPHGPKSQTLPIGTPILLTERSSLISCQKIVNGTNDRESRIGFLKRHYAMDKNEISKLGHNISEMLEECSMNRKSCSALHLNQFVSFR</sequence>
<dbReference type="EMBL" id="BMAW01078823">
    <property type="protein sequence ID" value="GFU12662.1"/>
    <property type="molecule type" value="Genomic_DNA"/>
</dbReference>
<comment type="subcellular location">
    <subcellularLocation>
        <location evidence="1">Membrane</location>
        <topology evidence="1">Multi-pass membrane protein</topology>
    </subcellularLocation>
</comment>
<evidence type="ECO:0000256" key="3">
    <source>
        <dbReference type="ARBA" id="ARBA00022448"/>
    </source>
</evidence>
<keyword evidence="7" id="KW-0915">Sodium</keyword>
<proteinExistence type="inferred from homology"/>
<dbReference type="InterPro" id="IPR001873">
    <property type="entry name" value="ENaC"/>
</dbReference>
<protein>
    <submittedName>
        <fullName evidence="14">Acid-sensing ion channel 4</fullName>
    </submittedName>
</protein>
<keyword evidence="6 13" id="KW-1133">Transmembrane helix</keyword>
<dbReference type="GO" id="GO:0015280">
    <property type="term" value="F:ligand-gated sodium channel activity"/>
    <property type="evidence" value="ECO:0007669"/>
    <property type="project" value="TreeGrafter"/>
</dbReference>
<name>A0A8X6T9P6_NEPPI</name>
<evidence type="ECO:0000256" key="9">
    <source>
        <dbReference type="ARBA" id="ARBA00023136"/>
    </source>
</evidence>
<dbReference type="GO" id="GO:0005886">
    <property type="term" value="C:plasma membrane"/>
    <property type="evidence" value="ECO:0007669"/>
    <property type="project" value="TreeGrafter"/>
</dbReference>
<dbReference type="EMBL" id="BMAW01053513">
    <property type="protein sequence ID" value="GFS91365.1"/>
    <property type="molecule type" value="Genomic_DNA"/>
</dbReference>
<evidence type="ECO:0000313" key="16">
    <source>
        <dbReference type="Proteomes" id="UP000887013"/>
    </source>
</evidence>
<evidence type="ECO:0000256" key="13">
    <source>
        <dbReference type="SAM" id="Phobius"/>
    </source>
</evidence>
<keyword evidence="3 12" id="KW-0813">Transport</keyword>
<comment type="caution">
    <text evidence="14">The sequence shown here is derived from an EMBL/GenBank/DDBJ whole genome shotgun (WGS) entry which is preliminary data.</text>
</comment>
<keyword evidence="5 12" id="KW-0812">Transmembrane</keyword>
<evidence type="ECO:0000256" key="1">
    <source>
        <dbReference type="ARBA" id="ARBA00004141"/>
    </source>
</evidence>
<feature type="transmembrane region" description="Helical" evidence="13">
    <location>
        <begin position="23"/>
        <end position="44"/>
    </location>
</feature>
<keyword evidence="11 12" id="KW-0407">Ion channel</keyword>
<organism evidence="14 16">
    <name type="scientific">Nephila pilipes</name>
    <name type="common">Giant wood spider</name>
    <name type="synonym">Nephila maculata</name>
    <dbReference type="NCBI Taxonomy" id="299642"/>
    <lineage>
        <taxon>Eukaryota</taxon>
        <taxon>Metazoa</taxon>
        <taxon>Ecdysozoa</taxon>
        <taxon>Arthropoda</taxon>
        <taxon>Chelicerata</taxon>
        <taxon>Arachnida</taxon>
        <taxon>Araneae</taxon>
        <taxon>Araneomorphae</taxon>
        <taxon>Entelegynae</taxon>
        <taxon>Araneoidea</taxon>
        <taxon>Nephilidae</taxon>
        <taxon>Nephila</taxon>
    </lineage>
</organism>
<dbReference type="AlphaFoldDB" id="A0A8X6T9P6"/>
<comment type="similarity">
    <text evidence="2 12">Belongs to the amiloride-sensitive sodium channel (TC 1.A.6) family.</text>
</comment>
<evidence type="ECO:0000256" key="8">
    <source>
        <dbReference type="ARBA" id="ARBA00023065"/>
    </source>
</evidence>